<protein>
    <recommendedName>
        <fullName evidence="1">Mos1 transposase HTH domain-containing protein</fullName>
    </recommendedName>
</protein>
<sequence length="41" mass="4668">MAITKEHIRFSIHFVFYLKKNAAEATEMICVAYGENAVSYA</sequence>
<feature type="domain" description="Mos1 transposase HTH" evidence="1">
    <location>
        <begin position="5"/>
        <end position="41"/>
    </location>
</feature>
<evidence type="ECO:0000313" key="2">
    <source>
        <dbReference type="EMBL" id="EFN85737.1"/>
    </source>
</evidence>
<feature type="non-terminal residue" evidence="2">
    <location>
        <position position="41"/>
    </location>
</feature>
<proteinExistence type="predicted"/>
<dbReference type="Gene3D" id="1.10.10.1450">
    <property type="match status" value="1"/>
</dbReference>
<reference evidence="2 3" key="1">
    <citation type="journal article" date="2010" name="Science">
        <title>Genomic comparison of the ants Camponotus floridanus and Harpegnathos saltator.</title>
        <authorList>
            <person name="Bonasio R."/>
            <person name="Zhang G."/>
            <person name="Ye C."/>
            <person name="Mutti N.S."/>
            <person name="Fang X."/>
            <person name="Qin N."/>
            <person name="Donahue G."/>
            <person name="Yang P."/>
            <person name="Li Q."/>
            <person name="Li C."/>
            <person name="Zhang P."/>
            <person name="Huang Z."/>
            <person name="Berger S.L."/>
            <person name="Reinberg D."/>
            <person name="Wang J."/>
            <person name="Liebig J."/>
        </authorList>
    </citation>
    <scope>NUCLEOTIDE SEQUENCE [LARGE SCALE GENOMIC DNA]</scope>
    <source>
        <strain evidence="2 3">R22 G/1</strain>
    </source>
</reference>
<organism evidence="3">
    <name type="scientific">Harpegnathos saltator</name>
    <name type="common">Jerdon's jumping ant</name>
    <dbReference type="NCBI Taxonomy" id="610380"/>
    <lineage>
        <taxon>Eukaryota</taxon>
        <taxon>Metazoa</taxon>
        <taxon>Ecdysozoa</taxon>
        <taxon>Arthropoda</taxon>
        <taxon>Hexapoda</taxon>
        <taxon>Insecta</taxon>
        <taxon>Pterygota</taxon>
        <taxon>Neoptera</taxon>
        <taxon>Endopterygota</taxon>
        <taxon>Hymenoptera</taxon>
        <taxon>Apocrita</taxon>
        <taxon>Aculeata</taxon>
        <taxon>Formicoidea</taxon>
        <taxon>Formicidae</taxon>
        <taxon>Ponerinae</taxon>
        <taxon>Ponerini</taxon>
        <taxon>Harpegnathos</taxon>
    </lineage>
</organism>
<gene>
    <name evidence="2" type="ORF">EAI_06428</name>
</gene>
<accession>E2BEZ3</accession>
<evidence type="ECO:0000259" key="1">
    <source>
        <dbReference type="Pfam" id="PF17906"/>
    </source>
</evidence>
<dbReference type="Proteomes" id="UP000008237">
    <property type="component" value="Unassembled WGS sequence"/>
</dbReference>
<dbReference type="InterPro" id="IPR041426">
    <property type="entry name" value="Mos1_HTH"/>
</dbReference>
<dbReference type="AlphaFoldDB" id="E2BEZ3"/>
<name>E2BEZ3_HARSA</name>
<evidence type="ECO:0000313" key="3">
    <source>
        <dbReference type="Proteomes" id="UP000008237"/>
    </source>
</evidence>
<dbReference type="Pfam" id="PF17906">
    <property type="entry name" value="HTH_48"/>
    <property type="match status" value="1"/>
</dbReference>
<dbReference type="EMBL" id="GL447890">
    <property type="protein sequence ID" value="EFN85737.1"/>
    <property type="molecule type" value="Genomic_DNA"/>
</dbReference>
<keyword evidence="3" id="KW-1185">Reference proteome</keyword>
<dbReference type="InParanoid" id="E2BEZ3"/>